<dbReference type="EMBL" id="SSTE01022094">
    <property type="protein sequence ID" value="KAA0031920.1"/>
    <property type="molecule type" value="Genomic_DNA"/>
</dbReference>
<evidence type="ECO:0000256" key="6">
    <source>
        <dbReference type="ARBA" id="ARBA00022840"/>
    </source>
</evidence>
<evidence type="ECO:0000256" key="2">
    <source>
        <dbReference type="ARBA" id="ARBA00022527"/>
    </source>
</evidence>
<evidence type="ECO:0000256" key="7">
    <source>
        <dbReference type="ARBA" id="ARBA00047899"/>
    </source>
</evidence>
<dbReference type="InterPro" id="IPR011009">
    <property type="entry name" value="Kinase-like_dom_sf"/>
</dbReference>
<proteinExistence type="predicted"/>
<comment type="catalytic activity">
    <reaction evidence="8">
        <text>L-seryl-[protein] + ATP = O-phospho-L-seryl-[protein] + ADP + H(+)</text>
        <dbReference type="Rhea" id="RHEA:17989"/>
        <dbReference type="Rhea" id="RHEA-COMP:9863"/>
        <dbReference type="Rhea" id="RHEA-COMP:11604"/>
        <dbReference type="ChEBI" id="CHEBI:15378"/>
        <dbReference type="ChEBI" id="CHEBI:29999"/>
        <dbReference type="ChEBI" id="CHEBI:30616"/>
        <dbReference type="ChEBI" id="CHEBI:83421"/>
        <dbReference type="ChEBI" id="CHEBI:456216"/>
        <dbReference type="EC" id="2.7.11.1"/>
    </reaction>
</comment>
<dbReference type="STRING" id="1194695.A0A5A7SME0"/>
<keyword evidence="3" id="KW-0808">Transferase</keyword>
<evidence type="ECO:0000256" key="1">
    <source>
        <dbReference type="ARBA" id="ARBA00012513"/>
    </source>
</evidence>
<comment type="catalytic activity">
    <reaction evidence="7">
        <text>L-threonyl-[protein] + ATP = O-phospho-L-threonyl-[protein] + ADP + H(+)</text>
        <dbReference type="Rhea" id="RHEA:46608"/>
        <dbReference type="Rhea" id="RHEA-COMP:11060"/>
        <dbReference type="Rhea" id="RHEA-COMP:11605"/>
        <dbReference type="ChEBI" id="CHEBI:15378"/>
        <dbReference type="ChEBI" id="CHEBI:30013"/>
        <dbReference type="ChEBI" id="CHEBI:30616"/>
        <dbReference type="ChEBI" id="CHEBI:61977"/>
        <dbReference type="ChEBI" id="CHEBI:456216"/>
        <dbReference type="EC" id="2.7.11.1"/>
    </reaction>
</comment>
<accession>A0A5A7SME0</accession>
<dbReference type="Gene3D" id="1.10.510.10">
    <property type="entry name" value="Transferase(Phosphotransferase) domain 1"/>
    <property type="match status" value="1"/>
</dbReference>
<gene>
    <name evidence="10" type="ORF">E6C27_scaffold7507G00130</name>
</gene>
<evidence type="ECO:0000256" key="3">
    <source>
        <dbReference type="ARBA" id="ARBA00022679"/>
    </source>
</evidence>
<dbReference type="EC" id="2.7.11.1" evidence="1"/>
<dbReference type="PANTHER" id="PTHR24343">
    <property type="entry name" value="SERINE/THREONINE KINASE"/>
    <property type="match status" value="1"/>
</dbReference>
<dbReference type="InterPro" id="IPR000719">
    <property type="entry name" value="Prot_kinase_dom"/>
</dbReference>
<keyword evidence="6" id="KW-0067">ATP-binding</keyword>
<evidence type="ECO:0000313" key="10">
    <source>
        <dbReference type="EMBL" id="KAA0031920.1"/>
    </source>
</evidence>
<sequence length="249" mass="28499">MEHPMGDVCLQVFLTPAHLAIVMEYAASGEFFGRICSAGQFSEDEVEVLSFLAFARFFFQQLISGVSYCHSMQICYRDLKLENTLLDEVLLHNLRYVTSVTQSLLYYTGNQNRPLGHQHILHRRFYRERSMMPRNRKNDDLVLLLVDCRCLVMWSDIRITIQEIKQLPWIFKNLPKELIEIEKTNFKQQEHNQVSQSVEEIMQIAQEAMTPGEASKVGDQALAGGSGLDDLEADIDTEVDVSGDYVTAV</sequence>
<comment type="caution">
    <text evidence="10">The sequence shown here is derived from an EMBL/GenBank/DDBJ whole genome shotgun (WGS) entry which is preliminary data.</text>
</comment>
<protein>
    <recommendedName>
        <fullName evidence="1">non-specific serine/threonine protein kinase</fullName>
        <ecNumber evidence="1">2.7.11.1</ecNumber>
    </recommendedName>
</protein>
<dbReference type="AlphaFoldDB" id="A0A5A7SME0"/>
<dbReference type="SMART" id="SM00220">
    <property type="entry name" value="S_TKc"/>
    <property type="match status" value="1"/>
</dbReference>
<dbReference type="PANTHER" id="PTHR24343:SF558">
    <property type="entry name" value="PROTEIN KINASE DOMAIN-CONTAINING PROTEIN"/>
    <property type="match status" value="1"/>
</dbReference>
<organism evidence="10 11">
    <name type="scientific">Cucumis melo var. makuwa</name>
    <name type="common">Oriental melon</name>
    <dbReference type="NCBI Taxonomy" id="1194695"/>
    <lineage>
        <taxon>Eukaryota</taxon>
        <taxon>Viridiplantae</taxon>
        <taxon>Streptophyta</taxon>
        <taxon>Embryophyta</taxon>
        <taxon>Tracheophyta</taxon>
        <taxon>Spermatophyta</taxon>
        <taxon>Magnoliopsida</taxon>
        <taxon>eudicotyledons</taxon>
        <taxon>Gunneridae</taxon>
        <taxon>Pentapetalae</taxon>
        <taxon>rosids</taxon>
        <taxon>fabids</taxon>
        <taxon>Cucurbitales</taxon>
        <taxon>Cucurbitaceae</taxon>
        <taxon>Benincaseae</taxon>
        <taxon>Cucumis</taxon>
    </lineage>
</organism>
<dbReference type="SUPFAM" id="SSF56112">
    <property type="entry name" value="Protein kinase-like (PK-like)"/>
    <property type="match status" value="1"/>
</dbReference>
<feature type="domain" description="Protein kinase" evidence="9">
    <location>
        <begin position="1"/>
        <end position="249"/>
    </location>
</feature>
<dbReference type="Pfam" id="PF00069">
    <property type="entry name" value="Pkinase"/>
    <property type="match status" value="1"/>
</dbReference>
<dbReference type="InterPro" id="IPR008271">
    <property type="entry name" value="Ser/Thr_kinase_AS"/>
</dbReference>
<evidence type="ECO:0000259" key="9">
    <source>
        <dbReference type="PROSITE" id="PS50011"/>
    </source>
</evidence>
<dbReference type="GO" id="GO:0005524">
    <property type="term" value="F:ATP binding"/>
    <property type="evidence" value="ECO:0007669"/>
    <property type="project" value="UniProtKB-KW"/>
</dbReference>
<dbReference type="GO" id="GO:0004674">
    <property type="term" value="F:protein serine/threonine kinase activity"/>
    <property type="evidence" value="ECO:0007669"/>
    <property type="project" value="UniProtKB-KW"/>
</dbReference>
<evidence type="ECO:0000313" key="11">
    <source>
        <dbReference type="Proteomes" id="UP000321393"/>
    </source>
</evidence>
<keyword evidence="5 10" id="KW-0418">Kinase</keyword>
<evidence type="ECO:0000256" key="8">
    <source>
        <dbReference type="ARBA" id="ARBA00048679"/>
    </source>
</evidence>
<dbReference type="PROSITE" id="PS50011">
    <property type="entry name" value="PROTEIN_KINASE_DOM"/>
    <property type="match status" value="1"/>
</dbReference>
<dbReference type="PROSITE" id="PS00108">
    <property type="entry name" value="PROTEIN_KINASE_ST"/>
    <property type="match status" value="1"/>
</dbReference>
<dbReference type="GO" id="GO:0006970">
    <property type="term" value="P:response to osmotic stress"/>
    <property type="evidence" value="ECO:0007669"/>
    <property type="project" value="UniProtKB-ARBA"/>
</dbReference>
<dbReference type="OrthoDB" id="193931at2759"/>
<keyword evidence="4" id="KW-0547">Nucleotide-binding</keyword>
<reference evidence="10 11" key="1">
    <citation type="submission" date="2019-08" db="EMBL/GenBank/DDBJ databases">
        <title>Draft genome sequences of two oriental melons (Cucumis melo L. var makuwa).</title>
        <authorList>
            <person name="Kwon S.-Y."/>
        </authorList>
    </citation>
    <scope>NUCLEOTIDE SEQUENCE [LARGE SCALE GENOMIC DNA]</scope>
    <source>
        <strain evidence="11">cv. SW 3</strain>
        <tissue evidence="10">Leaf</tissue>
    </source>
</reference>
<name>A0A5A7SME0_CUCMM</name>
<evidence type="ECO:0000256" key="5">
    <source>
        <dbReference type="ARBA" id="ARBA00022777"/>
    </source>
</evidence>
<keyword evidence="2" id="KW-0723">Serine/threonine-protein kinase</keyword>
<dbReference type="Proteomes" id="UP000321393">
    <property type="component" value="Unassembled WGS sequence"/>
</dbReference>
<evidence type="ECO:0000256" key="4">
    <source>
        <dbReference type="ARBA" id="ARBA00022741"/>
    </source>
</evidence>